<gene>
    <name evidence="1" type="ORF">KIN20_000676</name>
</gene>
<dbReference type="Proteomes" id="UP001196413">
    <property type="component" value="Unassembled WGS sequence"/>
</dbReference>
<evidence type="ECO:0000313" key="1">
    <source>
        <dbReference type="EMBL" id="KAJ1346012.1"/>
    </source>
</evidence>
<reference evidence="1" key="1">
    <citation type="submission" date="2021-06" db="EMBL/GenBank/DDBJ databases">
        <title>Parelaphostrongylus tenuis whole genome reference sequence.</title>
        <authorList>
            <person name="Garwood T.J."/>
            <person name="Larsen P.A."/>
            <person name="Fountain-Jones N.M."/>
            <person name="Garbe J.R."/>
            <person name="Macchietto M.G."/>
            <person name="Kania S.A."/>
            <person name="Gerhold R.W."/>
            <person name="Richards J.E."/>
            <person name="Wolf T.M."/>
        </authorList>
    </citation>
    <scope>NUCLEOTIDE SEQUENCE</scope>
    <source>
        <strain evidence="1">MNPRO001-30</strain>
        <tissue evidence="1">Meninges</tissue>
    </source>
</reference>
<keyword evidence="2" id="KW-1185">Reference proteome</keyword>
<comment type="caution">
    <text evidence="1">The sequence shown here is derived from an EMBL/GenBank/DDBJ whole genome shotgun (WGS) entry which is preliminary data.</text>
</comment>
<protein>
    <submittedName>
        <fullName evidence="1">Uncharacterized protein</fullName>
    </submittedName>
</protein>
<proteinExistence type="predicted"/>
<sequence>MEVESQKSTLEPLLAQAEALDKDREAAEEVVDSLAARNLDDPAIANARFFFLCNTYF</sequence>
<accession>A0AAD5MBL4</accession>
<dbReference type="EMBL" id="JAHQIW010000099">
    <property type="protein sequence ID" value="KAJ1346012.1"/>
    <property type="molecule type" value="Genomic_DNA"/>
</dbReference>
<name>A0AAD5MBL4_PARTN</name>
<organism evidence="1 2">
    <name type="scientific">Parelaphostrongylus tenuis</name>
    <name type="common">Meningeal worm</name>
    <dbReference type="NCBI Taxonomy" id="148309"/>
    <lineage>
        <taxon>Eukaryota</taxon>
        <taxon>Metazoa</taxon>
        <taxon>Ecdysozoa</taxon>
        <taxon>Nematoda</taxon>
        <taxon>Chromadorea</taxon>
        <taxon>Rhabditida</taxon>
        <taxon>Rhabditina</taxon>
        <taxon>Rhabditomorpha</taxon>
        <taxon>Strongyloidea</taxon>
        <taxon>Metastrongylidae</taxon>
        <taxon>Parelaphostrongylus</taxon>
    </lineage>
</organism>
<dbReference type="AlphaFoldDB" id="A0AAD5MBL4"/>
<evidence type="ECO:0000313" key="2">
    <source>
        <dbReference type="Proteomes" id="UP001196413"/>
    </source>
</evidence>